<dbReference type="GO" id="GO:0004499">
    <property type="term" value="F:N,N-dimethylaniline monooxygenase activity"/>
    <property type="evidence" value="ECO:0007669"/>
    <property type="project" value="InterPro"/>
</dbReference>
<dbReference type="InterPro" id="IPR050346">
    <property type="entry name" value="FMO-like"/>
</dbReference>
<dbReference type="InterPro" id="IPR036188">
    <property type="entry name" value="FAD/NAD-bd_sf"/>
</dbReference>
<feature type="region of interest" description="Disordered" evidence="13">
    <location>
        <begin position="430"/>
        <end position="449"/>
    </location>
</feature>
<keyword evidence="8" id="KW-0521">NADP</keyword>
<dbReference type="Pfam" id="PF00743">
    <property type="entry name" value="FMO-like"/>
    <property type="match status" value="1"/>
</dbReference>
<accession>A0A1I2VNC9</accession>
<dbReference type="RefSeq" id="WP_092792646.1">
    <property type="nucleotide sequence ID" value="NZ_FOPC01000010.1"/>
</dbReference>
<dbReference type="GO" id="GO:0050661">
    <property type="term" value="F:NADP binding"/>
    <property type="evidence" value="ECO:0007669"/>
    <property type="project" value="InterPro"/>
</dbReference>
<keyword evidence="11 14" id="KW-0503">Monooxygenase</keyword>
<evidence type="ECO:0000256" key="12">
    <source>
        <dbReference type="ARBA" id="ARBA00023136"/>
    </source>
</evidence>
<feature type="compositionally biased region" description="Basic and acidic residues" evidence="13">
    <location>
        <begin position="436"/>
        <end position="449"/>
    </location>
</feature>
<evidence type="ECO:0000256" key="2">
    <source>
        <dbReference type="ARBA" id="ARBA00004389"/>
    </source>
</evidence>
<evidence type="ECO:0000256" key="3">
    <source>
        <dbReference type="ARBA" id="ARBA00009183"/>
    </source>
</evidence>
<protein>
    <submittedName>
        <fullName evidence="14">Flavin-binding monooxygenase-like</fullName>
    </submittedName>
</protein>
<keyword evidence="7" id="KW-0274">FAD</keyword>
<dbReference type="OrthoDB" id="9778740at2"/>
<dbReference type="InterPro" id="IPR020946">
    <property type="entry name" value="Flavin_mOase-like"/>
</dbReference>
<dbReference type="STRING" id="435880.SAMN04487988_11052"/>
<comment type="cofactor">
    <cofactor evidence="1">
        <name>FAD</name>
        <dbReference type="ChEBI" id="CHEBI:57692"/>
    </cofactor>
</comment>
<evidence type="ECO:0000256" key="6">
    <source>
        <dbReference type="ARBA" id="ARBA00022824"/>
    </source>
</evidence>
<keyword evidence="9" id="KW-1133">Transmembrane helix</keyword>
<dbReference type="SUPFAM" id="SSF51905">
    <property type="entry name" value="FAD/NAD(P)-binding domain"/>
    <property type="match status" value="1"/>
</dbReference>
<keyword evidence="15" id="KW-1185">Reference proteome</keyword>
<evidence type="ECO:0000256" key="11">
    <source>
        <dbReference type="ARBA" id="ARBA00023033"/>
    </source>
</evidence>
<name>A0A1I2VNC9_9BACT</name>
<keyword evidence="10" id="KW-0560">Oxidoreductase</keyword>
<sequence length="449" mass="51769">MRPKVAIIGAGPSGITALKNLLDQGIDAIAFDRNQDVGGNWIYSEEESHSSVFETTHIISSKTLSQYEDFTFDEFDSEVADYPSHDELRRYFQAYASKFNLYPFIRFGTLVKNCKWVDQHTWRITTETNGESKKEIFTHLVVANGHHWKPRYPTYPGEFTGEFLHSHQYKKAAPFSGKRVLVIGGGNSACDVAVETSRVSRKTAISWRRGYRIVPKFLFGKPTDKVAERSKWIPPRMRMALNSLLLRIIVGKNEDYGLQPPTQSFAATHPTINDELLHKIRHGKVKPRVDIERFDGKTVTFKDGSKEDFDSIVACTGYWLSHPFFDKNFIDYSNGPVKLYLRMFHPEYENLYFIGMFQPLGCIWPGAELQSKLMAQELAGKWQRPDNIANLSEKEVKNPHFRQINTPRHTITVDYHLYVKAVKKHLPKNYISRDPISPKRIKDHESHEL</sequence>
<reference evidence="15" key="1">
    <citation type="submission" date="2016-10" db="EMBL/GenBank/DDBJ databases">
        <authorList>
            <person name="Varghese N."/>
            <person name="Submissions S."/>
        </authorList>
    </citation>
    <scope>NUCLEOTIDE SEQUENCE [LARGE SCALE GENOMIC DNA]</scope>
    <source>
        <strain evidence="15">DSM 19315</strain>
    </source>
</reference>
<comment type="similarity">
    <text evidence="3">Belongs to the FMO family.</text>
</comment>
<evidence type="ECO:0000256" key="1">
    <source>
        <dbReference type="ARBA" id="ARBA00001974"/>
    </source>
</evidence>
<dbReference type="Gene3D" id="3.50.50.60">
    <property type="entry name" value="FAD/NAD(P)-binding domain"/>
    <property type="match status" value="1"/>
</dbReference>
<dbReference type="InterPro" id="IPR000960">
    <property type="entry name" value="Flavin_mOase"/>
</dbReference>
<evidence type="ECO:0000256" key="10">
    <source>
        <dbReference type="ARBA" id="ARBA00023002"/>
    </source>
</evidence>
<dbReference type="GO" id="GO:0050660">
    <property type="term" value="F:flavin adenine dinucleotide binding"/>
    <property type="evidence" value="ECO:0007669"/>
    <property type="project" value="InterPro"/>
</dbReference>
<gene>
    <name evidence="14" type="ORF">SAMN04487988_11052</name>
</gene>
<dbReference type="PRINTS" id="PR00370">
    <property type="entry name" value="FMOXYGENASE"/>
</dbReference>
<evidence type="ECO:0000256" key="4">
    <source>
        <dbReference type="ARBA" id="ARBA00022630"/>
    </source>
</evidence>
<keyword evidence="5" id="KW-0812">Transmembrane</keyword>
<evidence type="ECO:0000256" key="8">
    <source>
        <dbReference type="ARBA" id="ARBA00022857"/>
    </source>
</evidence>
<evidence type="ECO:0000313" key="15">
    <source>
        <dbReference type="Proteomes" id="UP000199642"/>
    </source>
</evidence>
<keyword evidence="4" id="KW-0285">Flavoprotein</keyword>
<proteinExistence type="inferred from homology"/>
<evidence type="ECO:0000256" key="13">
    <source>
        <dbReference type="SAM" id="MobiDB-lite"/>
    </source>
</evidence>
<organism evidence="14 15">
    <name type="scientific">Algoriphagus hitonicola</name>
    <dbReference type="NCBI Taxonomy" id="435880"/>
    <lineage>
        <taxon>Bacteria</taxon>
        <taxon>Pseudomonadati</taxon>
        <taxon>Bacteroidota</taxon>
        <taxon>Cytophagia</taxon>
        <taxon>Cytophagales</taxon>
        <taxon>Cyclobacteriaceae</taxon>
        <taxon>Algoriphagus</taxon>
    </lineage>
</organism>
<dbReference type="FunFam" id="3.50.50.60:FF:000159">
    <property type="entry name" value="Dimethylaniline monooxygenase [N-oxide-forming]"/>
    <property type="match status" value="1"/>
</dbReference>
<dbReference type="Proteomes" id="UP000199642">
    <property type="component" value="Unassembled WGS sequence"/>
</dbReference>
<dbReference type="PANTHER" id="PTHR23023">
    <property type="entry name" value="DIMETHYLANILINE MONOOXYGENASE"/>
    <property type="match status" value="1"/>
</dbReference>
<evidence type="ECO:0000256" key="7">
    <source>
        <dbReference type="ARBA" id="ARBA00022827"/>
    </source>
</evidence>
<keyword evidence="12" id="KW-0472">Membrane</keyword>
<keyword evidence="6" id="KW-0256">Endoplasmic reticulum</keyword>
<evidence type="ECO:0000256" key="5">
    <source>
        <dbReference type="ARBA" id="ARBA00022692"/>
    </source>
</evidence>
<evidence type="ECO:0000256" key="9">
    <source>
        <dbReference type="ARBA" id="ARBA00022989"/>
    </source>
</evidence>
<comment type="subcellular location">
    <subcellularLocation>
        <location evidence="2">Endoplasmic reticulum membrane</location>
        <topology evidence="2">Single-pass membrane protein</topology>
    </subcellularLocation>
</comment>
<dbReference type="EMBL" id="FOPC01000010">
    <property type="protein sequence ID" value="SFG90788.1"/>
    <property type="molecule type" value="Genomic_DNA"/>
</dbReference>
<dbReference type="PIRSF" id="PIRSF000332">
    <property type="entry name" value="FMO"/>
    <property type="match status" value="1"/>
</dbReference>
<dbReference type="AlphaFoldDB" id="A0A1I2VNC9"/>
<evidence type="ECO:0000313" key="14">
    <source>
        <dbReference type="EMBL" id="SFG90788.1"/>
    </source>
</evidence>